<keyword evidence="3" id="KW-1185">Reference proteome</keyword>
<evidence type="ECO:0000313" key="2">
    <source>
        <dbReference type="EMBL" id="ELZ01574.1"/>
    </source>
</evidence>
<evidence type="ECO:0000313" key="3">
    <source>
        <dbReference type="Proteomes" id="UP000011591"/>
    </source>
</evidence>
<name>M0AW13_9EURY</name>
<dbReference type="EMBL" id="AOIP01000042">
    <property type="protein sequence ID" value="ELZ01574.1"/>
    <property type="molecule type" value="Genomic_DNA"/>
</dbReference>
<organism evidence="2 3">
    <name type="scientific">Natrialba aegyptia DSM 13077</name>
    <dbReference type="NCBI Taxonomy" id="1227491"/>
    <lineage>
        <taxon>Archaea</taxon>
        <taxon>Methanobacteriati</taxon>
        <taxon>Methanobacteriota</taxon>
        <taxon>Stenosarchaea group</taxon>
        <taxon>Halobacteria</taxon>
        <taxon>Halobacteriales</taxon>
        <taxon>Natrialbaceae</taxon>
        <taxon>Natrialba</taxon>
    </lineage>
</organism>
<reference evidence="2 3" key="1">
    <citation type="journal article" date="2014" name="PLoS Genet.">
        <title>Phylogenetically driven sequencing of extremely halophilic archaea reveals strategies for static and dynamic osmo-response.</title>
        <authorList>
            <person name="Becker E.A."/>
            <person name="Seitzer P.M."/>
            <person name="Tritt A."/>
            <person name="Larsen D."/>
            <person name="Krusor M."/>
            <person name="Yao A.I."/>
            <person name="Wu D."/>
            <person name="Madern D."/>
            <person name="Eisen J.A."/>
            <person name="Darling A.E."/>
            <person name="Facciotti M.T."/>
        </authorList>
    </citation>
    <scope>NUCLEOTIDE SEQUENCE [LARGE SCALE GENOMIC DNA]</scope>
    <source>
        <strain evidence="2 3">DSM 13077</strain>
    </source>
</reference>
<keyword evidence="1" id="KW-1133">Transmembrane helix</keyword>
<feature type="transmembrane region" description="Helical" evidence="1">
    <location>
        <begin position="37"/>
        <end position="59"/>
    </location>
</feature>
<keyword evidence="1" id="KW-0812">Transmembrane</keyword>
<dbReference type="PATRIC" id="fig|1227491.4.peg.3649"/>
<comment type="caution">
    <text evidence="2">The sequence shown here is derived from an EMBL/GenBank/DDBJ whole genome shotgun (WGS) entry which is preliminary data.</text>
</comment>
<keyword evidence="1" id="KW-0472">Membrane</keyword>
<protein>
    <submittedName>
        <fullName evidence="2">Uncharacterized protein</fullName>
    </submittedName>
</protein>
<dbReference type="OrthoDB" id="377961at2157"/>
<sequence length="71" mass="7930">MTATLIFDLDRQMIRGVGTAAMFAIVLLYVFESNIEPHLGGGLLAVYAVLALVVLVSLVEDIRKIRDRRRE</sequence>
<gene>
    <name evidence="2" type="ORF">C480_17852</name>
</gene>
<proteinExistence type="predicted"/>
<dbReference type="AlphaFoldDB" id="M0AW13"/>
<dbReference type="Proteomes" id="UP000011591">
    <property type="component" value="Unassembled WGS sequence"/>
</dbReference>
<accession>M0AW13</accession>
<evidence type="ECO:0000256" key="1">
    <source>
        <dbReference type="SAM" id="Phobius"/>
    </source>
</evidence>
<feature type="transmembrane region" description="Helical" evidence="1">
    <location>
        <begin position="12"/>
        <end position="31"/>
    </location>
</feature>
<dbReference type="RefSeq" id="WP_006666968.1">
    <property type="nucleotide sequence ID" value="NZ_AOIP01000042.1"/>
</dbReference>